<accession>A0A366EQL9</accession>
<gene>
    <name evidence="2" type="ORF">DFR50_14247</name>
</gene>
<reference evidence="2 3" key="1">
    <citation type="submission" date="2018-06" db="EMBL/GenBank/DDBJ databases">
        <title>Genomic Encyclopedia of Type Strains, Phase IV (KMG-IV): sequencing the most valuable type-strain genomes for metagenomic binning, comparative biology and taxonomic classification.</title>
        <authorList>
            <person name="Goeker M."/>
        </authorList>
    </citation>
    <scope>NUCLEOTIDE SEQUENCE [LARGE SCALE GENOMIC DNA]</scope>
    <source>
        <strain evidence="2 3">DSM 24875</strain>
    </source>
</reference>
<feature type="domain" description="DUF2460" evidence="1">
    <location>
        <begin position="7"/>
        <end position="203"/>
    </location>
</feature>
<keyword evidence="3" id="KW-1185">Reference proteome</keyword>
<evidence type="ECO:0000313" key="2">
    <source>
        <dbReference type="EMBL" id="RBP03799.1"/>
    </source>
</evidence>
<dbReference type="InterPro" id="IPR011740">
    <property type="entry name" value="DUF2460"/>
</dbReference>
<dbReference type="OrthoDB" id="1685145at2"/>
<comment type="caution">
    <text evidence="2">The sequence shown here is derived from an EMBL/GenBank/DDBJ whole genome shotgun (WGS) entry which is preliminary data.</text>
</comment>
<name>A0A366EQL9_9HYPH</name>
<dbReference type="Pfam" id="PF09343">
    <property type="entry name" value="DUF2460"/>
    <property type="match status" value="1"/>
</dbReference>
<sequence>MTTPPSFPTLAGLGWSVHKKPTFSTIIGAHASGREVRTPLYVNPIWTFEVTIDGLSSSATAFPGLGANSQQALLGFFLGLQGKYGTFLFTDPTDSSVTAGALGTGDGTTTTFTFARYMGAFLEPVGWVTAVSNVYLNGVNQASGWSLTTPNSLVFSVAPGAAVAITATFTFAFQCRFDDDAMDFEQFMSNLWKVDKITFRSVRAS</sequence>
<dbReference type="Proteomes" id="UP000253529">
    <property type="component" value="Unassembled WGS sequence"/>
</dbReference>
<evidence type="ECO:0000259" key="1">
    <source>
        <dbReference type="Pfam" id="PF09343"/>
    </source>
</evidence>
<dbReference type="RefSeq" id="WP_113892569.1">
    <property type="nucleotide sequence ID" value="NZ_QNRK01000042.1"/>
</dbReference>
<organism evidence="2 3">
    <name type="scientific">Roseiarcus fermentans</name>
    <dbReference type="NCBI Taxonomy" id="1473586"/>
    <lineage>
        <taxon>Bacteria</taxon>
        <taxon>Pseudomonadati</taxon>
        <taxon>Pseudomonadota</taxon>
        <taxon>Alphaproteobacteria</taxon>
        <taxon>Hyphomicrobiales</taxon>
        <taxon>Roseiarcaceae</taxon>
        <taxon>Roseiarcus</taxon>
    </lineage>
</organism>
<dbReference type="EMBL" id="QNRK01000042">
    <property type="protein sequence ID" value="RBP03799.1"/>
    <property type="molecule type" value="Genomic_DNA"/>
</dbReference>
<dbReference type="AlphaFoldDB" id="A0A366EQL9"/>
<proteinExistence type="predicted"/>
<evidence type="ECO:0000313" key="3">
    <source>
        <dbReference type="Proteomes" id="UP000253529"/>
    </source>
</evidence>
<protein>
    <submittedName>
        <fullName evidence="2">Uncharacterized protein (TIGR02217 family)</fullName>
    </submittedName>
</protein>